<proteinExistence type="predicted"/>
<keyword evidence="2" id="KW-1185">Reference proteome</keyword>
<name>A0ACC2RNC0_9FUNG</name>
<evidence type="ECO:0000313" key="2">
    <source>
        <dbReference type="Proteomes" id="UP001165960"/>
    </source>
</evidence>
<comment type="caution">
    <text evidence="1">The sequence shown here is derived from an EMBL/GenBank/DDBJ whole genome shotgun (WGS) entry which is preliminary data.</text>
</comment>
<feature type="non-terminal residue" evidence="1">
    <location>
        <position position="56"/>
    </location>
</feature>
<accession>A0ACC2RNC0</accession>
<sequence length="56" mass="6131">MQWIDNFPSLETQAQEQDSNPGPDHLQVASPEDQGAACQHFSGIKTLQAEAKPIPQ</sequence>
<gene>
    <name evidence="1" type="ORF">DSO57_1003140</name>
</gene>
<organism evidence="1 2">
    <name type="scientific">Entomophthora muscae</name>
    <dbReference type="NCBI Taxonomy" id="34485"/>
    <lineage>
        <taxon>Eukaryota</taxon>
        <taxon>Fungi</taxon>
        <taxon>Fungi incertae sedis</taxon>
        <taxon>Zoopagomycota</taxon>
        <taxon>Entomophthoromycotina</taxon>
        <taxon>Entomophthoromycetes</taxon>
        <taxon>Entomophthorales</taxon>
        <taxon>Entomophthoraceae</taxon>
        <taxon>Entomophthora</taxon>
    </lineage>
</organism>
<reference evidence="1" key="1">
    <citation type="submission" date="2022-04" db="EMBL/GenBank/DDBJ databases">
        <title>Genome of the entomopathogenic fungus Entomophthora muscae.</title>
        <authorList>
            <person name="Elya C."/>
            <person name="Lovett B.R."/>
            <person name="Lee E."/>
            <person name="Macias A.M."/>
            <person name="Hajek A.E."/>
            <person name="De Bivort B.L."/>
            <person name="Kasson M.T."/>
            <person name="De Fine Licht H.H."/>
            <person name="Stajich J.E."/>
        </authorList>
    </citation>
    <scope>NUCLEOTIDE SEQUENCE</scope>
    <source>
        <strain evidence="1">Berkeley</strain>
    </source>
</reference>
<dbReference type="Proteomes" id="UP001165960">
    <property type="component" value="Unassembled WGS sequence"/>
</dbReference>
<evidence type="ECO:0000313" key="1">
    <source>
        <dbReference type="EMBL" id="KAJ9051586.1"/>
    </source>
</evidence>
<protein>
    <submittedName>
        <fullName evidence="1">Uncharacterized protein</fullName>
    </submittedName>
</protein>
<dbReference type="EMBL" id="QTSX02007107">
    <property type="protein sequence ID" value="KAJ9051586.1"/>
    <property type="molecule type" value="Genomic_DNA"/>
</dbReference>